<dbReference type="Gene3D" id="3.30.70.1070">
    <property type="entry name" value="Sporulation related repeat"/>
    <property type="match status" value="1"/>
</dbReference>
<keyword evidence="4" id="KW-1185">Reference proteome</keyword>
<evidence type="ECO:0000313" key="4">
    <source>
        <dbReference type="Proteomes" id="UP000709466"/>
    </source>
</evidence>
<evidence type="ECO:0000259" key="2">
    <source>
        <dbReference type="PROSITE" id="PS51724"/>
    </source>
</evidence>
<dbReference type="InterPro" id="IPR007730">
    <property type="entry name" value="SPOR-like_dom"/>
</dbReference>
<feature type="domain" description="SPOR" evidence="2">
    <location>
        <begin position="237"/>
        <end position="322"/>
    </location>
</feature>
<protein>
    <submittedName>
        <fullName evidence="3">SPOR domain-containing protein</fullName>
    </submittedName>
</protein>
<dbReference type="RefSeq" id="WP_167638507.1">
    <property type="nucleotide sequence ID" value="NZ_JAATOP010000007.1"/>
</dbReference>
<comment type="caution">
    <text evidence="3">The sequence shown here is derived from an EMBL/GenBank/DDBJ whole genome shotgun (WGS) entry which is preliminary data.</text>
</comment>
<feature type="transmembrane region" description="Helical" evidence="1">
    <location>
        <begin position="20"/>
        <end position="41"/>
    </location>
</feature>
<reference evidence="3 4" key="1">
    <citation type="submission" date="2020-03" db="EMBL/GenBank/DDBJ databases">
        <title>Bacterial isolates of synthetic phycosphere.</title>
        <authorList>
            <person name="Fu H."/>
            <person name="Moran M.A."/>
        </authorList>
    </citation>
    <scope>NUCLEOTIDE SEQUENCE [LARGE SCALE GENOMIC DNA]</scope>
    <source>
        <strain evidence="3 4">HF1</strain>
    </source>
</reference>
<dbReference type="PROSITE" id="PS51724">
    <property type="entry name" value="SPOR"/>
    <property type="match status" value="1"/>
</dbReference>
<evidence type="ECO:0000313" key="3">
    <source>
        <dbReference type="EMBL" id="NIY73128.1"/>
    </source>
</evidence>
<name>A0ABX0VZB3_9RHOB</name>
<keyword evidence="1" id="KW-0472">Membrane</keyword>
<accession>A0ABX0VZB3</accession>
<gene>
    <name evidence="3" type="ORF">HCZ30_11875</name>
</gene>
<dbReference type="EMBL" id="JAATOP010000007">
    <property type="protein sequence ID" value="NIY73128.1"/>
    <property type="molecule type" value="Genomic_DNA"/>
</dbReference>
<dbReference type="InterPro" id="IPR036680">
    <property type="entry name" value="SPOR-like_sf"/>
</dbReference>
<dbReference type="Pfam" id="PF05036">
    <property type="entry name" value="SPOR"/>
    <property type="match status" value="1"/>
</dbReference>
<proteinExistence type="predicted"/>
<dbReference type="Proteomes" id="UP000709466">
    <property type="component" value="Unassembled WGS sequence"/>
</dbReference>
<organism evidence="3 4">
    <name type="scientific">Marivivens donghaensis</name>
    <dbReference type="NCBI Taxonomy" id="1699413"/>
    <lineage>
        <taxon>Bacteria</taxon>
        <taxon>Pseudomonadati</taxon>
        <taxon>Pseudomonadota</taxon>
        <taxon>Alphaproteobacteria</taxon>
        <taxon>Rhodobacterales</taxon>
        <taxon>Paracoccaceae</taxon>
        <taxon>Marivivens group</taxon>
        <taxon>Marivivens</taxon>
    </lineage>
</organism>
<evidence type="ECO:0000256" key="1">
    <source>
        <dbReference type="SAM" id="Phobius"/>
    </source>
</evidence>
<keyword evidence="1" id="KW-1133">Transmembrane helix</keyword>
<keyword evidence="1" id="KW-0812">Transmembrane</keyword>
<sequence>MATYSDLNAPQGRTPNVSQILSKVGALSSVALVVVIGVWGYQLVQKDAQGVPVVRATEGPMRIAPADPEGDIAPHKGLSVNAIAGLGGAVAPETSSTLYLAPPTVGLTMDDLRAMPTAEQGEVLAEGVDANSPAPEVREIALPSEDGEVPDDAIAALADALAAGISPLVKIETDTPPVATAVNGVSSEIIADIVPASVPGVRDAPRPIMRPGTLAAAARRPMPAADLPTDANVTTTPIPVGTNLAQLGAFDAPEVAAQEWVTFNQRYPELLAGKERLILQAERAGKTFYRLRAANFTDLSDARRFCAAIQAEGPDCVPVVVR</sequence>